<comment type="caution">
    <text evidence="1">The sequence shown here is derived from an EMBL/GenBank/DDBJ whole genome shotgun (WGS) entry which is preliminary data.</text>
</comment>
<evidence type="ECO:0000313" key="1">
    <source>
        <dbReference type="EMBL" id="KAI3754683.1"/>
    </source>
</evidence>
<gene>
    <name evidence="1" type="ORF">L1987_54471</name>
</gene>
<name>A0ACB9E7X3_9ASTR</name>
<reference evidence="2" key="1">
    <citation type="journal article" date="2022" name="Mol. Ecol. Resour.">
        <title>The genomes of chicory, endive, great burdock and yacon provide insights into Asteraceae palaeo-polyploidization history and plant inulin production.</title>
        <authorList>
            <person name="Fan W."/>
            <person name="Wang S."/>
            <person name="Wang H."/>
            <person name="Wang A."/>
            <person name="Jiang F."/>
            <person name="Liu H."/>
            <person name="Zhao H."/>
            <person name="Xu D."/>
            <person name="Zhang Y."/>
        </authorList>
    </citation>
    <scope>NUCLEOTIDE SEQUENCE [LARGE SCALE GENOMIC DNA]</scope>
    <source>
        <strain evidence="2">cv. Yunnan</strain>
    </source>
</reference>
<dbReference type="EMBL" id="CM042035">
    <property type="protein sequence ID" value="KAI3754683.1"/>
    <property type="molecule type" value="Genomic_DNA"/>
</dbReference>
<sequence length="217" mass="24649">MALAPIDDEDDTRSESSLKLASENGEIGKSLPYPSTNYPNSFAFKIQDKRGRMHRFIRVEKVINNEGGNSMMQKFWDSAMALAPIDDEDDTRSESSLKLAYENGETEKSLLYPSTNYPNSFAFKIQDKRGRMHRFIRVEKVINNEGGNSVMQKFWDSAMALAPIDDEDDTRSESSLKLASENGETGKSLPYPSTNYPNSFALIVQDKRGRMHRFIRV</sequence>
<reference evidence="1 2" key="2">
    <citation type="journal article" date="2022" name="Mol. Ecol. Resour.">
        <title>The genomes of chicory, endive, great burdock and yacon provide insights into Asteraceae paleo-polyploidization history and plant inulin production.</title>
        <authorList>
            <person name="Fan W."/>
            <person name="Wang S."/>
            <person name="Wang H."/>
            <person name="Wang A."/>
            <person name="Jiang F."/>
            <person name="Liu H."/>
            <person name="Zhao H."/>
            <person name="Xu D."/>
            <person name="Zhang Y."/>
        </authorList>
    </citation>
    <scope>NUCLEOTIDE SEQUENCE [LARGE SCALE GENOMIC DNA]</scope>
    <source>
        <strain evidence="2">cv. Yunnan</strain>
        <tissue evidence="1">Leaves</tissue>
    </source>
</reference>
<organism evidence="1 2">
    <name type="scientific">Smallanthus sonchifolius</name>
    <dbReference type="NCBI Taxonomy" id="185202"/>
    <lineage>
        <taxon>Eukaryota</taxon>
        <taxon>Viridiplantae</taxon>
        <taxon>Streptophyta</taxon>
        <taxon>Embryophyta</taxon>
        <taxon>Tracheophyta</taxon>
        <taxon>Spermatophyta</taxon>
        <taxon>Magnoliopsida</taxon>
        <taxon>eudicotyledons</taxon>
        <taxon>Gunneridae</taxon>
        <taxon>Pentapetalae</taxon>
        <taxon>asterids</taxon>
        <taxon>campanulids</taxon>
        <taxon>Asterales</taxon>
        <taxon>Asteraceae</taxon>
        <taxon>Asteroideae</taxon>
        <taxon>Heliantheae alliance</taxon>
        <taxon>Millerieae</taxon>
        <taxon>Smallanthus</taxon>
    </lineage>
</organism>
<dbReference type="Proteomes" id="UP001056120">
    <property type="component" value="Linkage Group LG18"/>
</dbReference>
<protein>
    <submittedName>
        <fullName evidence="1">Uncharacterized protein</fullName>
    </submittedName>
</protein>
<accession>A0ACB9E7X3</accession>
<proteinExistence type="predicted"/>
<keyword evidence="2" id="KW-1185">Reference proteome</keyword>
<evidence type="ECO:0000313" key="2">
    <source>
        <dbReference type="Proteomes" id="UP001056120"/>
    </source>
</evidence>